<dbReference type="EMBL" id="JANEYG010000156">
    <property type="protein sequence ID" value="KAJ8911898.1"/>
    <property type="molecule type" value="Genomic_DNA"/>
</dbReference>
<protein>
    <recommendedName>
        <fullName evidence="3">GIY-YIG homing endonuclease</fullName>
    </recommendedName>
</protein>
<evidence type="ECO:0008006" key="3">
    <source>
        <dbReference type="Google" id="ProtNLM"/>
    </source>
</evidence>
<keyword evidence="2" id="KW-1185">Reference proteome</keyword>
<organism evidence="1 2">
    <name type="scientific">Exocentrus adspersus</name>
    <dbReference type="NCBI Taxonomy" id="1586481"/>
    <lineage>
        <taxon>Eukaryota</taxon>
        <taxon>Metazoa</taxon>
        <taxon>Ecdysozoa</taxon>
        <taxon>Arthropoda</taxon>
        <taxon>Hexapoda</taxon>
        <taxon>Insecta</taxon>
        <taxon>Pterygota</taxon>
        <taxon>Neoptera</taxon>
        <taxon>Endopterygota</taxon>
        <taxon>Coleoptera</taxon>
        <taxon>Polyphaga</taxon>
        <taxon>Cucujiformia</taxon>
        <taxon>Chrysomeloidea</taxon>
        <taxon>Cerambycidae</taxon>
        <taxon>Lamiinae</taxon>
        <taxon>Acanthocinini</taxon>
        <taxon>Exocentrus</taxon>
    </lineage>
</organism>
<evidence type="ECO:0000313" key="2">
    <source>
        <dbReference type="Proteomes" id="UP001159042"/>
    </source>
</evidence>
<dbReference type="AlphaFoldDB" id="A0AAV8VCP8"/>
<gene>
    <name evidence="1" type="ORF">NQ315_012312</name>
</gene>
<dbReference type="Proteomes" id="UP001159042">
    <property type="component" value="Unassembled WGS sequence"/>
</dbReference>
<proteinExistence type="predicted"/>
<comment type="caution">
    <text evidence="1">The sequence shown here is derived from an EMBL/GenBank/DDBJ whole genome shotgun (WGS) entry which is preliminary data.</text>
</comment>
<evidence type="ECO:0000313" key="1">
    <source>
        <dbReference type="EMBL" id="KAJ8911898.1"/>
    </source>
</evidence>
<dbReference type="PANTHER" id="PTHR21301">
    <property type="entry name" value="REVERSE TRANSCRIPTASE"/>
    <property type="match status" value="1"/>
</dbReference>
<sequence>MEDFEKRAIDSYNLKPSLWVRYIDDPFIKSTNITQTLKSNGYRSKILNKARFATSRQENTRVEENSNIISPVIPYIRGLSEKIRRIGNAYNVRTAFRTQDTLRANLTRIKLRNENQDPNNCIYEIPCECGKSYIGETKRPLKVSIKEHQTLIRQENPEK</sequence>
<reference evidence="1 2" key="1">
    <citation type="journal article" date="2023" name="Insect Mol. Biol.">
        <title>Genome sequencing provides insights into the evolution of gene families encoding plant cell wall-degrading enzymes in longhorned beetles.</title>
        <authorList>
            <person name="Shin N.R."/>
            <person name="Okamura Y."/>
            <person name="Kirsch R."/>
            <person name="Pauchet Y."/>
        </authorList>
    </citation>
    <scope>NUCLEOTIDE SEQUENCE [LARGE SCALE GENOMIC DNA]</scope>
    <source>
        <strain evidence="1">EAD_L_NR</strain>
    </source>
</reference>
<name>A0AAV8VCP8_9CUCU</name>
<dbReference type="PANTHER" id="PTHR21301:SF11">
    <property type="entry name" value="GIY-YIG DOMAIN-CONTAINING PROTEIN"/>
    <property type="match status" value="1"/>
</dbReference>
<accession>A0AAV8VCP8</accession>